<evidence type="ECO:0000256" key="4">
    <source>
        <dbReference type="ARBA" id="ARBA00022801"/>
    </source>
</evidence>
<keyword evidence="5 7" id="KW-0720">Serine protease</keyword>
<dbReference type="GO" id="GO:0005576">
    <property type="term" value="C:extracellular region"/>
    <property type="evidence" value="ECO:0007669"/>
    <property type="project" value="UniProtKB-ARBA"/>
</dbReference>
<dbReference type="AlphaFoldDB" id="A0A8D2IL31"/>
<dbReference type="InterPro" id="IPR043504">
    <property type="entry name" value="Peptidase_S1_PA_chymotrypsin"/>
</dbReference>
<dbReference type="GO" id="GO:0030141">
    <property type="term" value="C:secretory granule"/>
    <property type="evidence" value="ECO:0007669"/>
    <property type="project" value="TreeGrafter"/>
</dbReference>
<dbReference type="Gene3D" id="2.40.10.10">
    <property type="entry name" value="Trypsin-like serine proteases"/>
    <property type="match status" value="2"/>
</dbReference>
<dbReference type="SMART" id="SM00020">
    <property type="entry name" value="Tryp_SPc"/>
    <property type="match status" value="1"/>
</dbReference>
<proteinExistence type="inferred from homology"/>
<dbReference type="Pfam" id="PF00089">
    <property type="entry name" value="Trypsin"/>
    <property type="match status" value="1"/>
</dbReference>
<dbReference type="GO" id="GO:0006508">
    <property type="term" value="P:proteolysis"/>
    <property type="evidence" value="ECO:0007669"/>
    <property type="project" value="UniProtKB-KW"/>
</dbReference>
<keyword evidence="4 7" id="KW-0378">Hydrolase</keyword>
<dbReference type="InterPro" id="IPR001314">
    <property type="entry name" value="Peptidase_S1A"/>
</dbReference>
<dbReference type="InterPro" id="IPR018114">
    <property type="entry name" value="TRYPSIN_HIS"/>
</dbReference>
<organism evidence="9 10">
    <name type="scientific">Varanus komodoensis</name>
    <name type="common">Komodo dragon</name>
    <dbReference type="NCBI Taxonomy" id="61221"/>
    <lineage>
        <taxon>Eukaryota</taxon>
        <taxon>Metazoa</taxon>
        <taxon>Chordata</taxon>
        <taxon>Craniata</taxon>
        <taxon>Vertebrata</taxon>
        <taxon>Euteleostomi</taxon>
        <taxon>Lepidosauria</taxon>
        <taxon>Squamata</taxon>
        <taxon>Bifurcata</taxon>
        <taxon>Unidentata</taxon>
        <taxon>Episquamata</taxon>
        <taxon>Toxicofera</taxon>
        <taxon>Anguimorpha</taxon>
        <taxon>Paleoanguimorpha</taxon>
        <taxon>Varanoidea</taxon>
        <taxon>Varanidae</taxon>
        <taxon>Varanus</taxon>
    </lineage>
</organism>
<dbReference type="PRINTS" id="PR00722">
    <property type="entry name" value="CHYMOTRYPSIN"/>
</dbReference>
<evidence type="ECO:0000256" key="2">
    <source>
        <dbReference type="ARBA" id="ARBA00022656"/>
    </source>
</evidence>
<dbReference type="PANTHER" id="PTHR24271">
    <property type="entry name" value="KALLIKREIN-RELATED"/>
    <property type="match status" value="1"/>
</dbReference>
<name>A0A8D2IL31_VARKO</name>
<keyword evidence="6" id="KW-1015">Disulfide bond</keyword>
<evidence type="ECO:0000256" key="5">
    <source>
        <dbReference type="ARBA" id="ARBA00022825"/>
    </source>
</evidence>
<dbReference type="Ensembl" id="ENSVKKT00000001168.1">
    <property type="protein sequence ID" value="ENSVKKP00000001122.1"/>
    <property type="gene ID" value="ENSVKKG00000000047.1"/>
</dbReference>
<dbReference type="Proteomes" id="UP000694545">
    <property type="component" value="Unplaced"/>
</dbReference>
<evidence type="ECO:0000256" key="6">
    <source>
        <dbReference type="ARBA" id="ARBA00023157"/>
    </source>
</evidence>
<keyword evidence="10" id="KW-1185">Reference proteome</keyword>
<dbReference type="FunFam" id="2.40.10.10:FF:000010">
    <property type="entry name" value="Kallikrein related peptidase 11"/>
    <property type="match status" value="1"/>
</dbReference>
<dbReference type="PROSITE" id="PS00135">
    <property type="entry name" value="TRYPSIN_SER"/>
    <property type="match status" value="1"/>
</dbReference>
<dbReference type="SUPFAM" id="SSF50494">
    <property type="entry name" value="Trypsin-like serine proteases"/>
    <property type="match status" value="1"/>
</dbReference>
<evidence type="ECO:0000313" key="9">
    <source>
        <dbReference type="Ensembl" id="ENSVKKP00000001122.1"/>
    </source>
</evidence>
<reference evidence="9" key="2">
    <citation type="submission" date="2025-09" db="UniProtKB">
        <authorList>
            <consortium name="Ensembl"/>
        </authorList>
    </citation>
    <scope>IDENTIFICATION</scope>
</reference>
<dbReference type="InterPro" id="IPR033116">
    <property type="entry name" value="TRYPSIN_SER"/>
</dbReference>
<evidence type="ECO:0000256" key="7">
    <source>
        <dbReference type="RuleBase" id="RU363034"/>
    </source>
</evidence>
<dbReference type="GO" id="GO:0090729">
    <property type="term" value="F:toxin activity"/>
    <property type="evidence" value="ECO:0007669"/>
    <property type="project" value="UniProtKB-KW"/>
</dbReference>
<evidence type="ECO:0000259" key="8">
    <source>
        <dbReference type="PROSITE" id="PS50240"/>
    </source>
</evidence>
<dbReference type="InterPro" id="IPR009003">
    <property type="entry name" value="Peptidase_S1_PA"/>
</dbReference>
<reference evidence="9" key="1">
    <citation type="submission" date="2025-08" db="UniProtKB">
        <authorList>
            <consortium name="Ensembl"/>
        </authorList>
    </citation>
    <scope>IDENTIFICATION</scope>
</reference>
<evidence type="ECO:0000256" key="3">
    <source>
        <dbReference type="ARBA" id="ARBA00022670"/>
    </source>
</evidence>
<keyword evidence="3 7" id="KW-0645">Protease</keyword>
<dbReference type="PANTHER" id="PTHR24271:SF47">
    <property type="entry name" value="KALLIKREIN-1"/>
    <property type="match status" value="1"/>
</dbReference>
<dbReference type="GO" id="GO:0004252">
    <property type="term" value="F:serine-type endopeptidase activity"/>
    <property type="evidence" value="ECO:0007669"/>
    <property type="project" value="InterPro"/>
</dbReference>
<evidence type="ECO:0000313" key="10">
    <source>
        <dbReference type="Proteomes" id="UP000694545"/>
    </source>
</evidence>
<keyword evidence="2" id="KW-0800">Toxin</keyword>
<dbReference type="PROSITE" id="PS50240">
    <property type="entry name" value="TRYPSIN_DOM"/>
    <property type="match status" value="1"/>
</dbReference>
<dbReference type="InterPro" id="IPR001254">
    <property type="entry name" value="Trypsin_dom"/>
</dbReference>
<comment type="similarity">
    <text evidence="1">Belongs to the peptidase S1 family. Snake venom subfamily.</text>
</comment>
<dbReference type="PROSITE" id="PS00134">
    <property type="entry name" value="TRYPSIN_HIS"/>
    <property type="match status" value="1"/>
</dbReference>
<dbReference type="CDD" id="cd00190">
    <property type="entry name" value="Tryp_SPc"/>
    <property type="match status" value="1"/>
</dbReference>
<accession>A0A8D2IL31</accession>
<sequence length="270" mass="29587">MPVLFPLHWSPVEAQAQFKVLPLTCKALNSLGSVVAQDESRIIGGHECPKHAQPFQVILSNSKKNGPDVQCGGVLIEKDWVLTAAHCDQEGLRANEGTEQCITSMRKFPHPNYNATTHDSDIMLIQLCNSANINDFVRPIELATECVRPNTLCEVSGFGTIKSPECTFPDLLQCAQVYTMSNKDCSRAYPNGITENMLCASVSRGGVDSCQGDSGGPLVCNRKLQGLVSWGMQICARPGKPGVYTNVCRFTDWIRNTIQRNSGNRAAYTY</sequence>
<evidence type="ECO:0000256" key="1">
    <source>
        <dbReference type="ARBA" id="ARBA00009228"/>
    </source>
</evidence>
<feature type="domain" description="Peptidase S1" evidence="8">
    <location>
        <begin position="42"/>
        <end position="259"/>
    </location>
</feature>
<protein>
    <recommendedName>
        <fullName evidence="8">Peptidase S1 domain-containing protein</fullName>
    </recommendedName>
</protein>